<dbReference type="AlphaFoldDB" id="A0A8K0S3T0"/>
<gene>
    <name evidence="2" type="ORF">BKA59DRAFT_412526</name>
</gene>
<organism evidence="2 3">
    <name type="scientific">Fusarium tricinctum</name>
    <dbReference type="NCBI Taxonomy" id="61284"/>
    <lineage>
        <taxon>Eukaryota</taxon>
        <taxon>Fungi</taxon>
        <taxon>Dikarya</taxon>
        <taxon>Ascomycota</taxon>
        <taxon>Pezizomycotina</taxon>
        <taxon>Sordariomycetes</taxon>
        <taxon>Hypocreomycetidae</taxon>
        <taxon>Hypocreales</taxon>
        <taxon>Nectriaceae</taxon>
        <taxon>Fusarium</taxon>
        <taxon>Fusarium tricinctum species complex</taxon>
    </lineage>
</organism>
<protein>
    <submittedName>
        <fullName evidence="2">Uncharacterized protein</fullName>
    </submittedName>
</protein>
<accession>A0A8K0S3T0</accession>
<evidence type="ECO:0000313" key="3">
    <source>
        <dbReference type="Proteomes" id="UP000813427"/>
    </source>
</evidence>
<name>A0A8K0S3T0_9HYPO</name>
<comment type="caution">
    <text evidence="2">The sequence shown here is derived from an EMBL/GenBank/DDBJ whole genome shotgun (WGS) entry which is preliminary data.</text>
</comment>
<evidence type="ECO:0000256" key="1">
    <source>
        <dbReference type="SAM" id="Phobius"/>
    </source>
</evidence>
<keyword evidence="1" id="KW-0812">Transmembrane</keyword>
<dbReference type="EMBL" id="JAGPXF010000002">
    <property type="protein sequence ID" value="KAH7256182.1"/>
    <property type="molecule type" value="Genomic_DNA"/>
</dbReference>
<keyword evidence="1" id="KW-1133">Transmembrane helix</keyword>
<keyword evidence="1" id="KW-0472">Membrane</keyword>
<reference evidence="2" key="1">
    <citation type="journal article" date="2021" name="Nat. Commun.">
        <title>Genetic determinants of endophytism in the Arabidopsis root mycobiome.</title>
        <authorList>
            <person name="Mesny F."/>
            <person name="Miyauchi S."/>
            <person name="Thiergart T."/>
            <person name="Pickel B."/>
            <person name="Atanasova L."/>
            <person name="Karlsson M."/>
            <person name="Huettel B."/>
            <person name="Barry K.W."/>
            <person name="Haridas S."/>
            <person name="Chen C."/>
            <person name="Bauer D."/>
            <person name="Andreopoulos W."/>
            <person name="Pangilinan J."/>
            <person name="LaButti K."/>
            <person name="Riley R."/>
            <person name="Lipzen A."/>
            <person name="Clum A."/>
            <person name="Drula E."/>
            <person name="Henrissat B."/>
            <person name="Kohler A."/>
            <person name="Grigoriev I.V."/>
            <person name="Martin F.M."/>
            <person name="Hacquard S."/>
        </authorList>
    </citation>
    <scope>NUCLEOTIDE SEQUENCE</scope>
    <source>
        <strain evidence="2">MPI-SDFR-AT-0068</strain>
    </source>
</reference>
<dbReference type="OrthoDB" id="5428890at2759"/>
<keyword evidence="3" id="KW-1185">Reference proteome</keyword>
<dbReference type="Proteomes" id="UP000813427">
    <property type="component" value="Unassembled WGS sequence"/>
</dbReference>
<evidence type="ECO:0000313" key="2">
    <source>
        <dbReference type="EMBL" id="KAH7256182.1"/>
    </source>
</evidence>
<feature type="transmembrane region" description="Helical" evidence="1">
    <location>
        <begin position="335"/>
        <end position="368"/>
    </location>
</feature>
<proteinExistence type="predicted"/>
<sequence>MIQQPNTTEREQIIEAVFSGGQAGYANDRRFEAYFKHYCSVVCPDSAGNAVLQLNTPALKSHSDVLKCIRELTQNPRISFNDFIRKTVSSNLPQVTLTEKTYIARVATEVLIGINCTVTDFYSDTYLSNQSQHKEWQGDTPFLSFLESAFKTETGHVSDTTRGQTFAEMVLHKKSLKAWKLHQRYGIEIKGTNNILEHLLLDGRTLKVFHQVSFLREHLKKTKHESLDLGFEESLKRGTLPPRLLLETLHTFHDILFPVMSVKDRKSLHTLKTMIKKQGFDSEGLWIEFVRKKPQDMSFEFWGDRLTKLYDAVRCPPPTNAMVAWFERHTSERNALTVAIIGVLLAVLFGFLSFVVGLLQLILAWMAYCNQP</sequence>